<gene>
    <name evidence="13" type="primary">PFA3</name>
    <name evidence="13" type="ORF">GLX27_003134</name>
</gene>
<feature type="chain" id="PRO_5046644469" description="Palmitoyltransferase" evidence="11">
    <location>
        <begin position="26"/>
        <end position="280"/>
    </location>
</feature>
<reference evidence="13 14" key="1">
    <citation type="journal article" date="2020" name="Elife">
        <title>Loss of centromere function drives karyotype evolution in closely related Malassezia species.</title>
        <authorList>
            <person name="Sankaranarayanan S.R."/>
            <person name="Ianiri G."/>
            <person name="Coelho M.A."/>
            <person name="Reza M.H."/>
            <person name="Thimmappa B.C."/>
            <person name="Ganguly P."/>
            <person name="Vadnala R.N."/>
            <person name="Sun S."/>
            <person name="Siddharthan R."/>
            <person name="Tellgren-Roth C."/>
            <person name="Dawson T.L."/>
            <person name="Heitman J."/>
            <person name="Sanyal K."/>
        </authorList>
    </citation>
    <scope>NUCLEOTIDE SEQUENCE [LARGE SCALE GENOMIC DNA]</scope>
    <source>
        <strain evidence="13">CBS14141</strain>
    </source>
</reference>
<evidence type="ECO:0000256" key="9">
    <source>
        <dbReference type="ARBA" id="ARBA00048048"/>
    </source>
</evidence>
<keyword evidence="7" id="KW-0449">Lipoprotein</keyword>
<feature type="domain" description="Palmitoyltransferase DHHC" evidence="12">
    <location>
        <begin position="84"/>
        <end position="208"/>
    </location>
</feature>
<evidence type="ECO:0000256" key="6">
    <source>
        <dbReference type="ARBA" id="ARBA00023139"/>
    </source>
</evidence>
<keyword evidence="2 10" id="KW-0808">Transferase</keyword>
<evidence type="ECO:0000256" key="4">
    <source>
        <dbReference type="ARBA" id="ARBA00022989"/>
    </source>
</evidence>
<feature type="signal peptide" evidence="11">
    <location>
        <begin position="1"/>
        <end position="25"/>
    </location>
</feature>
<organism evidence="13 14">
    <name type="scientific">Malassezia furfur</name>
    <name type="common">Pityriasis versicolor infection agent</name>
    <name type="synonym">Pityrosporum furfur</name>
    <dbReference type="NCBI Taxonomy" id="55194"/>
    <lineage>
        <taxon>Eukaryota</taxon>
        <taxon>Fungi</taxon>
        <taxon>Dikarya</taxon>
        <taxon>Basidiomycota</taxon>
        <taxon>Ustilaginomycotina</taxon>
        <taxon>Malasseziomycetes</taxon>
        <taxon>Malasseziales</taxon>
        <taxon>Malasseziaceae</taxon>
        <taxon>Malassezia</taxon>
    </lineage>
</organism>
<comment type="subcellular location">
    <subcellularLocation>
        <location evidence="1">Membrane</location>
        <topology evidence="1">Multi-pass membrane protein</topology>
    </subcellularLocation>
</comment>
<keyword evidence="6" id="KW-0564">Palmitate</keyword>
<proteinExistence type="inferred from homology"/>
<name>A0ABY8ESI2_MALFU</name>
<dbReference type="InterPro" id="IPR001594">
    <property type="entry name" value="Palmitoyltrfase_DHHC"/>
</dbReference>
<evidence type="ECO:0000313" key="13">
    <source>
        <dbReference type="EMBL" id="WFD48464.1"/>
    </source>
</evidence>
<evidence type="ECO:0000259" key="12">
    <source>
        <dbReference type="Pfam" id="PF01529"/>
    </source>
</evidence>
<feature type="transmembrane region" description="Helical" evidence="10">
    <location>
        <begin position="132"/>
        <end position="152"/>
    </location>
</feature>
<comment type="domain">
    <text evidence="10">The DHHC domain is required for palmitoyltransferase activity.</text>
</comment>
<dbReference type="Proteomes" id="UP000818624">
    <property type="component" value="Chromosome 3"/>
</dbReference>
<keyword evidence="14" id="KW-1185">Reference proteome</keyword>
<dbReference type="EMBL" id="CP046236">
    <property type="protein sequence ID" value="WFD48464.1"/>
    <property type="molecule type" value="Genomic_DNA"/>
</dbReference>
<keyword evidence="4 10" id="KW-1133">Transmembrane helix</keyword>
<evidence type="ECO:0000256" key="10">
    <source>
        <dbReference type="RuleBase" id="RU079119"/>
    </source>
</evidence>
<sequence length="280" mass="30490">MSRLGQASGAVVLALLAWTLLTLVAEVIVPVWRETAQTAVRVGVAAFLAGMSAWSYVVAGLRTSAAARTDLAPEAVRTVKRSTGARRWCSKCAAPKPDRCHHCRKCGRCVLRMDHHCPWVMDTCIGLRNHHAFLLLLAYTDALCFYTLYTLGAAFARLLDAPTDDIALPVSWMALAVVALVFALALTPFASFHAYLATKNYTTLEYIEGMERVRRDGEMPDDAPPASYARLATLLAPRDGAHEQLLPRTPRAPRHHLYNVGARARPACGAVVGARGDARV</sequence>
<comment type="catalytic activity">
    <reaction evidence="9 10">
        <text>L-cysteinyl-[protein] + hexadecanoyl-CoA = S-hexadecanoyl-L-cysteinyl-[protein] + CoA</text>
        <dbReference type="Rhea" id="RHEA:36683"/>
        <dbReference type="Rhea" id="RHEA-COMP:10131"/>
        <dbReference type="Rhea" id="RHEA-COMP:11032"/>
        <dbReference type="ChEBI" id="CHEBI:29950"/>
        <dbReference type="ChEBI" id="CHEBI:57287"/>
        <dbReference type="ChEBI" id="CHEBI:57379"/>
        <dbReference type="ChEBI" id="CHEBI:74151"/>
        <dbReference type="EC" id="2.3.1.225"/>
    </reaction>
</comment>
<evidence type="ECO:0000313" key="14">
    <source>
        <dbReference type="Proteomes" id="UP000818624"/>
    </source>
</evidence>
<dbReference type="Pfam" id="PF01529">
    <property type="entry name" value="DHHC"/>
    <property type="match status" value="1"/>
</dbReference>
<evidence type="ECO:0000256" key="5">
    <source>
        <dbReference type="ARBA" id="ARBA00023136"/>
    </source>
</evidence>
<dbReference type="InterPro" id="IPR039859">
    <property type="entry name" value="PFA4/ZDH16/20/ERF2-like"/>
</dbReference>
<accession>A0ABY8ESI2</accession>
<keyword evidence="3 10" id="KW-0812">Transmembrane</keyword>
<dbReference type="PANTHER" id="PTHR12246">
    <property type="entry name" value="PALMITOYLTRANSFERASE ZDHHC16"/>
    <property type="match status" value="1"/>
</dbReference>
<dbReference type="GO" id="GO:0019706">
    <property type="term" value="F:protein-cysteine S-palmitoyltransferase activity"/>
    <property type="evidence" value="ECO:0007669"/>
    <property type="project" value="UniProtKB-EC"/>
</dbReference>
<evidence type="ECO:0000256" key="8">
    <source>
        <dbReference type="ARBA" id="ARBA00023315"/>
    </source>
</evidence>
<dbReference type="EC" id="2.3.1.225" evidence="10"/>
<feature type="transmembrane region" description="Helical" evidence="10">
    <location>
        <begin position="172"/>
        <end position="196"/>
    </location>
</feature>
<keyword evidence="11" id="KW-0732">Signal</keyword>
<evidence type="ECO:0000256" key="7">
    <source>
        <dbReference type="ARBA" id="ARBA00023288"/>
    </source>
</evidence>
<comment type="similarity">
    <text evidence="10">Belongs to the DHHC palmitoyltransferase family.</text>
</comment>
<evidence type="ECO:0000256" key="11">
    <source>
        <dbReference type="SAM" id="SignalP"/>
    </source>
</evidence>
<keyword evidence="5 10" id="KW-0472">Membrane</keyword>
<dbReference type="PROSITE" id="PS50216">
    <property type="entry name" value="DHHC"/>
    <property type="match status" value="1"/>
</dbReference>
<evidence type="ECO:0000256" key="1">
    <source>
        <dbReference type="ARBA" id="ARBA00004141"/>
    </source>
</evidence>
<evidence type="ECO:0000256" key="2">
    <source>
        <dbReference type="ARBA" id="ARBA00022679"/>
    </source>
</evidence>
<protein>
    <recommendedName>
        <fullName evidence="10">Palmitoyltransferase</fullName>
        <ecNumber evidence="10">2.3.1.225</ecNumber>
    </recommendedName>
</protein>
<feature type="transmembrane region" description="Helical" evidence="10">
    <location>
        <begin position="41"/>
        <end position="61"/>
    </location>
</feature>
<keyword evidence="8 10" id="KW-0012">Acyltransferase</keyword>
<evidence type="ECO:0000256" key="3">
    <source>
        <dbReference type="ARBA" id="ARBA00022692"/>
    </source>
</evidence>